<dbReference type="PROSITE" id="PS51257">
    <property type="entry name" value="PROKAR_LIPOPROTEIN"/>
    <property type="match status" value="1"/>
</dbReference>
<protein>
    <submittedName>
        <fullName evidence="7">Putative iron-siderophore ABC transporter substrate-binding protein</fullName>
    </submittedName>
</protein>
<dbReference type="InterPro" id="IPR002491">
    <property type="entry name" value="ABC_transptr_periplasmic_BD"/>
</dbReference>
<dbReference type="KEGG" id="ksk:KSE_12650"/>
<dbReference type="InterPro" id="IPR051313">
    <property type="entry name" value="Bact_iron-sidero_bind"/>
</dbReference>
<comment type="similarity">
    <text evidence="2">Belongs to the bacterial solute-binding protein 8 family.</text>
</comment>
<dbReference type="HOGENOM" id="CLU_038034_0_2_11"/>
<dbReference type="Proteomes" id="UP000007076">
    <property type="component" value="Chromosome"/>
</dbReference>
<dbReference type="PANTHER" id="PTHR30532">
    <property type="entry name" value="IRON III DICITRATE-BINDING PERIPLASMIC PROTEIN"/>
    <property type="match status" value="1"/>
</dbReference>
<keyword evidence="4 5" id="KW-0732">Signal</keyword>
<organism evidence="7 8">
    <name type="scientific">Kitasatospora setae (strain ATCC 33774 / DSM 43861 / JCM 3304 / KCC A-0304 / NBRC 14216 / KM-6054)</name>
    <name type="common">Streptomyces setae</name>
    <dbReference type="NCBI Taxonomy" id="452652"/>
    <lineage>
        <taxon>Bacteria</taxon>
        <taxon>Bacillati</taxon>
        <taxon>Actinomycetota</taxon>
        <taxon>Actinomycetes</taxon>
        <taxon>Kitasatosporales</taxon>
        <taxon>Streptomycetaceae</taxon>
        <taxon>Kitasatospora</taxon>
    </lineage>
</organism>
<dbReference type="GO" id="GO:0030288">
    <property type="term" value="C:outer membrane-bounded periplasmic space"/>
    <property type="evidence" value="ECO:0007669"/>
    <property type="project" value="TreeGrafter"/>
</dbReference>
<dbReference type="AlphaFoldDB" id="E4N7B7"/>
<evidence type="ECO:0000256" key="1">
    <source>
        <dbReference type="ARBA" id="ARBA00004196"/>
    </source>
</evidence>
<dbReference type="STRING" id="452652.KSE_12650"/>
<dbReference type="Pfam" id="PF01497">
    <property type="entry name" value="Peripla_BP_2"/>
    <property type="match status" value="1"/>
</dbReference>
<evidence type="ECO:0000259" key="6">
    <source>
        <dbReference type="PROSITE" id="PS50983"/>
    </source>
</evidence>
<dbReference type="Gene3D" id="3.40.50.1980">
    <property type="entry name" value="Nitrogenase molybdenum iron protein domain"/>
    <property type="match status" value="2"/>
</dbReference>
<evidence type="ECO:0000313" key="8">
    <source>
        <dbReference type="Proteomes" id="UP000007076"/>
    </source>
</evidence>
<feature type="domain" description="Fe/B12 periplasmic-binding" evidence="6">
    <location>
        <begin position="72"/>
        <end position="336"/>
    </location>
</feature>
<dbReference type="SUPFAM" id="SSF53807">
    <property type="entry name" value="Helical backbone' metal receptor"/>
    <property type="match status" value="1"/>
</dbReference>
<keyword evidence="8" id="KW-1185">Reference proteome</keyword>
<dbReference type="EMBL" id="AP010968">
    <property type="protein sequence ID" value="BAJ27098.1"/>
    <property type="molecule type" value="Genomic_DNA"/>
</dbReference>
<feature type="chain" id="PRO_5038565169" evidence="5">
    <location>
        <begin position="22"/>
        <end position="338"/>
    </location>
</feature>
<dbReference type="PATRIC" id="fig|452652.3.peg.1263"/>
<name>E4N7B7_KITSK</name>
<comment type="subcellular location">
    <subcellularLocation>
        <location evidence="1">Cell envelope</location>
    </subcellularLocation>
</comment>
<dbReference type="RefSeq" id="WP_014134416.1">
    <property type="nucleotide sequence ID" value="NC_016109.1"/>
</dbReference>
<evidence type="ECO:0000256" key="3">
    <source>
        <dbReference type="ARBA" id="ARBA00022448"/>
    </source>
</evidence>
<dbReference type="PANTHER" id="PTHR30532:SF21">
    <property type="entry name" value="SIDEROPHORE-BINDING LIPOPROTEIN YFIY-RELATED"/>
    <property type="match status" value="1"/>
</dbReference>
<dbReference type="CDD" id="cd01146">
    <property type="entry name" value="FhuD"/>
    <property type="match status" value="1"/>
</dbReference>
<sequence length="338" mass="34900">MTNRKLSAAVLATLLSTALLTACGSGGSAADAKGAGSQPAAGQAAGGDSAAAFPRGVKHALGTAEIKSQPKRVVVLDSGELDDVTLLGITPVGAVAPHLKTEGGFPAYLAGKVDGTKDVGPMNEPNLELIASLKPDLILTSKVRHEKVYDKLNAIAPTVMAETTGEPWKANLKLYAQALGKETEAAKALADYEARAAKLGAEIKAKYNGTAPTVSVVRFVAGPTRLYQNASFSGVVLKDVGLARAVKAPDVDKSMLDVSPEQINQADADLVFVTTSDDPSKTKQAEVQQTAVWQGLNAVKNGKVFTVPDETWMSGIGVQAADRMLGDIAKAAGVDAPK</sequence>
<gene>
    <name evidence="7" type="ordered locus">KSE_12650</name>
</gene>
<evidence type="ECO:0000256" key="2">
    <source>
        <dbReference type="ARBA" id="ARBA00008814"/>
    </source>
</evidence>
<dbReference type="eggNOG" id="COG0614">
    <property type="taxonomic scope" value="Bacteria"/>
</dbReference>
<dbReference type="PROSITE" id="PS50983">
    <property type="entry name" value="FE_B12_PBP"/>
    <property type="match status" value="1"/>
</dbReference>
<dbReference type="GO" id="GO:1901678">
    <property type="term" value="P:iron coordination entity transport"/>
    <property type="evidence" value="ECO:0007669"/>
    <property type="project" value="UniProtKB-ARBA"/>
</dbReference>
<accession>E4N7B7</accession>
<evidence type="ECO:0000313" key="7">
    <source>
        <dbReference type="EMBL" id="BAJ27098.1"/>
    </source>
</evidence>
<reference evidence="7 8" key="1">
    <citation type="journal article" date="2010" name="DNA Res.">
        <title>Genome sequence of Kitasatospora setae NBRC 14216T: an evolutionary snapshot of the family Streptomycetaceae.</title>
        <authorList>
            <person name="Ichikawa N."/>
            <person name="Oguchi A."/>
            <person name="Ikeda H."/>
            <person name="Ishikawa J."/>
            <person name="Kitani S."/>
            <person name="Watanabe Y."/>
            <person name="Nakamura S."/>
            <person name="Katano Y."/>
            <person name="Kishi E."/>
            <person name="Sasagawa M."/>
            <person name="Ankai A."/>
            <person name="Fukui S."/>
            <person name="Hashimoto Y."/>
            <person name="Kamata S."/>
            <person name="Otoguro M."/>
            <person name="Tanikawa S."/>
            <person name="Nihira T."/>
            <person name="Horinouchi S."/>
            <person name="Ohnishi Y."/>
            <person name="Hayakawa M."/>
            <person name="Kuzuyama T."/>
            <person name="Arisawa A."/>
            <person name="Nomoto F."/>
            <person name="Miura H."/>
            <person name="Takahashi Y."/>
            <person name="Fujita N."/>
        </authorList>
    </citation>
    <scope>NUCLEOTIDE SEQUENCE [LARGE SCALE GENOMIC DNA]</scope>
    <source>
        <strain evidence="8">ATCC 33774 / DSM 43861 / JCM 3304 / KCC A-0304 / NBRC 14216 / KM-6054</strain>
    </source>
</reference>
<keyword evidence="3" id="KW-0813">Transport</keyword>
<feature type="signal peptide" evidence="5">
    <location>
        <begin position="1"/>
        <end position="21"/>
    </location>
</feature>
<proteinExistence type="inferred from homology"/>
<evidence type="ECO:0000256" key="4">
    <source>
        <dbReference type="ARBA" id="ARBA00022729"/>
    </source>
</evidence>
<evidence type="ECO:0000256" key="5">
    <source>
        <dbReference type="SAM" id="SignalP"/>
    </source>
</evidence>